<dbReference type="InterPro" id="IPR013320">
    <property type="entry name" value="ConA-like_dom_sf"/>
</dbReference>
<dbReference type="InterPro" id="IPR006860">
    <property type="entry name" value="FecR"/>
</dbReference>
<dbReference type="SUPFAM" id="SSF49899">
    <property type="entry name" value="Concanavalin A-like lectins/glucanases"/>
    <property type="match status" value="1"/>
</dbReference>
<accession>A0A851GCZ2</accession>
<feature type="domain" description="FecR protein" evidence="2">
    <location>
        <begin position="170"/>
        <end position="230"/>
    </location>
</feature>
<dbReference type="AlphaFoldDB" id="A0A851GCZ2"/>
<keyword evidence="4" id="KW-1185">Reference proteome</keyword>
<organism evidence="3 4">
    <name type="scientific">Oceaniferula marina</name>
    <dbReference type="NCBI Taxonomy" id="2748318"/>
    <lineage>
        <taxon>Bacteria</taxon>
        <taxon>Pseudomonadati</taxon>
        <taxon>Verrucomicrobiota</taxon>
        <taxon>Verrucomicrobiia</taxon>
        <taxon>Verrucomicrobiales</taxon>
        <taxon>Verrucomicrobiaceae</taxon>
        <taxon>Oceaniferula</taxon>
    </lineage>
</organism>
<evidence type="ECO:0000256" key="1">
    <source>
        <dbReference type="SAM" id="Phobius"/>
    </source>
</evidence>
<dbReference type="InterPro" id="IPR012373">
    <property type="entry name" value="Ferrdict_sens_TM"/>
</dbReference>
<proteinExistence type="predicted"/>
<evidence type="ECO:0000313" key="3">
    <source>
        <dbReference type="EMBL" id="NWK55049.1"/>
    </source>
</evidence>
<protein>
    <submittedName>
        <fullName evidence="3">FecR domain-containing protein</fullName>
    </submittedName>
</protein>
<reference evidence="3 4" key="1">
    <citation type="submission" date="2020-07" db="EMBL/GenBank/DDBJ databases">
        <title>Roseicoccus Jingziensis gen. nov., sp. nov., isolated from coastal seawater.</title>
        <authorList>
            <person name="Feng X."/>
        </authorList>
    </citation>
    <scope>NUCLEOTIDE SEQUENCE [LARGE SCALE GENOMIC DNA]</scope>
    <source>
        <strain evidence="3 4">N1E253</strain>
    </source>
</reference>
<dbReference type="Pfam" id="PF04773">
    <property type="entry name" value="FecR"/>
    <property type="match status" value="1"/>
</dbReference>
<dbReference type="EMBL" id="JACBAZ010000002">
    <property type="protein sequence ID" value="NWK55049.1"/>
    <property type="molecule type" value="Genomic_DNA"/>
</dbReference>
<keyword evidence="1" id="KW-0472">Membrane</keyword>
<dbReference type="Gene3D" id="2.60.120.200">
    <property type="match status" value="1"/>
</dbReference>
<keyword evidence="1" id="KW-1133">Transmembrane helix</keyword>
<feature type="transmembrane region" description="Helical" evidence="1">
    <location>
        <begin position="82"/>
        <end position="102"/>
    </location>
</feature>
<dbReference type="Pfam" id="PF13385">
    <property type="entry name" value="Laminin_G_3"/>
    <property type="match status" value="1"/>
</dbReference>
<evidence type="ECO:0000259" key="2">
    <source>
        <dbReference type="Pfam" id="PF04773"/>
    </source>
</evidence>
<dbReference type="RefSeq" id="WP_178931590.1">
    <property type="nucleotide sequence ID" value="NZ_JACBAZ010000002.1"/>
</dbReference>
<evidence type="ECO:0000313" key="4">
    <source>
        <dbReference type="Proteomes" id="UP000557872"/>
    </source>
</evidence>
<dbReference type="GO" id="GO:0016989">
    <property type="term" value="F:sigma factor antagonist activity"/>
    <property type="evidence" value="ECO:0007669"/>
    <property type="project" value="TreeGrafter"/>
</dbReference>
<comment type="caution">
    <text evidence="3">The sequence shown here is derived from an EMBL/GenBank/DDBJ whole genome shotgun (WGS) entry which is preliminary data.</text>
</comment>
<gene>
    <name evidence="3" type="ORF">HW115_05475</name>
</gene>
<name>A0A851GCZ2_9BACT</name>
<dbReference type="PANTHER" id="PTHR30273:SF2">
    <property type="entry name" value="PROTEIN FECR"/>
    <property type="match status" value="1"/>
</dbReference>
<dbReference type="PANTHER" id="PTHR30273">
    <property type="entry name" value="PERIPLASMIC SIGNAL SENSOR AND SIGMA FACTOR ACTIVATOR FECR-RELATED"/>
    <property type="match status" value="1"/>
</dbReference>
<keyword evidence="1" id="KW-0812">Transmembrane</keyword>
<dbReference type="Proteomes" id="UP000557872">
    <property type="component" value="Unassembled WGS sequence"/>
</dbReference>
<sequence length="531" mass="58928">MHRNQLEESINDLLEGVISEQDFAKLQQELKDNAEARNTYKQYIQVQNTLEQHAAGTNTLTSSNVIPINQILKKQQRRQIKIALISAAAILVLSAVLLRLFFVDSETPPSLAFQTSPGTLFTITHDGAEDQPNGQTMHPGSRLQLSQGAIELSFASGVKSIITAPADLTLHAEDQLYLGEGTAWFHVPKGAEGFQVKTRDLNIVDLGTEFGVLAKTNDHDEVHVLKGKVEVSALRVRKETLTLDAGQARRIDPVGRLTLIESKPSAFLTSLPQSLLFLHWSFDQKQGIEVDGPQVDGNHPLASEVISKYHGAVQSCKGRRGEALRLNSNGQHVTTNWPGFSGVKPRSVAFWIKLPKGGQPQEFAAIIGWGDNSRENYKWEVVVRQNSSDQKGRVSISWGTTIINTFPVLTPERWHHVILNDYGRTDAQGDPVISIFVDGQQVESRFWARTGDPINTTTYTADALPLSMGVTIRHSSIADRRRYLKADLDELYVFDGALTAEQARQFYTKQLSYVKKTTGSTPIKSKRKTTN</sequence>
<dbReference type="Gene3D" id="2.60.120.1440">
    <property type="match status" value="1"/>
</dbReference>